<keyword evidence="3" id="KW-1185">Reference proteome</keyword>
<dbReference type="SMART" id="SM00881">
    <property type="entry name" value="CoA_binding"/>
    <property type="match status" value="1"/>
</dbReference>
<reference evidence="2" key="1">
    <citation type="submission" date="2015-05" db="UniProtKB">
        <authorList>
            <consortium name="EnsemblMetazoa"/>
        </authorList>
    </citation>
    <scope>IDENTIFICATION</scope>
</reference>
<dbReference type="EMBL" id="ACPB03027510">
    <property type="status" value="NOT_ANNOTATED_CDS"/>
    <property type="molecule type" value="Genomic_DNA"/>
</dbReference>
<evidence type="ECO:0000313" key="2">
    <source>
        <dbReference type="EnsemblMetazoa" id="RPRC004383-PA"/>
    </source>
</evidence>
<name>T1HK10_RHOPR</name>
<dbReference type="AlphaFoldDB" id="T1HK10"/>
<dbReference type="EnsemblMetazoa" id="RPRC004383-RA">
    <property type="protein sequence ID" value="RPRC004383-PA"/>
    <property type="gene ID" value="RPRC004383"/>
</dbReference>
<accession>T1HK10</accession>
<dbReference type="InParanoid" id="T1HK10"/>
<dbReference type="PANTHER" id="PTHR33303">
    <property type="entry name" value="CYTOPLASMIC PROTEIN-RELATED"/>
    <property type="match status" value="1"/>
</dbReference>
<protein>
    <submittedName>
        <fullName evidence="2">CoA_binding domain-containing protein</fullName>
    </submittedName>
</protein>
<organism evidence="2 3">
    <name type="scientific">Rhodnius prolixus</name>
    <name type="common">Triatomid bug</name>
    <dbReference type="NCBI Taxonomy" id="13249"/>
    <lineage>
        <taxon>Eukaryota</taxon>
        <taxon>Metazoa</taxon>
        <taxon>Ecdysozoa</taxon>
        <taxon>Arthropoda</taxon>
        <taxon>Hexapoda</taxon>
        <taxon>Insecta</taxon>
        <taxon>Pterygota</taxon>
        <taxon>Neoptera</taxon>
        <taxon>Paraneoptera</taxon>
        <taxon>Hemiptera</taxon>
        <taxon>Heteroptera</taxon>
        <taxon>Panheteroptera</taxon>
        <taxon>Cimicomorpha</taxon>
        <taxon>Reduviidae</taxon>
        <taxon>Triatominae</taxon>
        <taxon>Rhodnius</taxon>
    </lineage>
</organism>
<dbReference type="InterPro" id="IPR003781">
    <property type="entry name" value="CoA-bd"/>
</dbReference>
<dbReference type="HOGENOM" id="CLU_112567_0_0_1"/>
<evidence type="ECO:0000313" key="3">
    <source>
        <dbReference type="Proteomes" id="UP000015103"/>
    </source>
</evidence>
<dbReference type="PANTHER" id="PTHR33303:SF2">
    <property type="entry name" value="COA-BINDING DOMAIN-CONTAINING PROTEIN"/>
    <property type="match status" value="1"/>
</dbReference>
<dbReference type="eggNOG" id="ENOG502S5G4">
    <property type="taxonomic scope" value="Eukaryota"/>
</dbReference>
<evidence type="ECO:0000259" key="1">
    <source>
        <dbReference type="SMART" id="SM00881"/>
    </source>
</evidence>
<sequence>MKDAEIKSVLERVKTIALVGASEKVSRPSYGVMAYLLEQGYGVIPVSPKLAGQELHGQRVYASLVDIPAKVDMVDVFRQSEAAYEVAKEAIAIGAKVLWLQIGVINEQAAMLAKNAGLEVVMDRCPKIEIPRLGLSK</sequence>
<dbReference type="Proteomes" id="UP000015103">
    <property type="component" value="Unassembled WGS sequence"/>
</dbReference>
<dbReference type="SUPFAM" id="SSF51735">
    <property type="entry name" value="NAD(P)-binding Rossmann-fold domains"/>
    <property type="match status" value="1"/>
</dbReference>
<feature type="domain" description="CoA-binding" evidence="1">
    <location>
        <begin position="10"/>
        <end position="104"/>
    </location>
</feature>
<dbReference type="Pfam" id="PF13380">
    <property type="entry name" value="CoA_binding_2"/>
    <property type="match status" value="1"/>
</dbReference>
<dbReference type="Gene3D" id="3.40.50.720">
    <property type="entry name" value="NAD(P)-binding Rossmann-like Domain"/>
    <property type="match status" value="1"/>
</dbReference>
<proteinExistence type="predicted"/>
<dbReference type="VEuPathDB" id="VectorBase:RPRC004383"/>
<dbReference type="InterPro" id="IPR036291">
    <property type="entry name" value="NAD(P)-bd_dom_sf"/>
</dbReference>
<dbReference type="STRING" id="13249.T1HK10"/>